<feature type="domain" description="Transketolase-like pyrimidine-binding" evidence="4">
    <location>
        <begin position="101"/>
        <end position="204"/>
    </location>
</feature>
<dbReference type="InterPro" id="IPR033247">
    <property type="entry name" value="Transketolase_fam"/>
</dbReference>
<evidence type="ECO:0000256" key="2">
    <source>
        <dbReference type="ARBA" id="ARBA00001964"/>
    </source>
</evidence>
<dbReference type="Gene3D" id="3.40.50.970">
    <property type="match status" value="2"/>
</dbReference>
<evidence type="ECO:0000313" key="5">
    <source>
        <dbReference type="EMBL" id="TKS17812.1"/>
    </source>
</evidence>
<name>A0A4U5R237_POPAL</name>
<dbReference type="AlphaFoldDB" id="A0A4U5R237"/>
<comment type="caution">
    <text evidence="5">The sequence shown here is derived from an EMBL/GenBank/DDBJ whole genome shotgun (WGS) entry which is preliminary data.</text>
</comment>
<comment type="cofactor">
    <cofactor evidence="2">
        <name>thiamine diphosphate</name>
        <dbReference type="ChEBI" id="CHEBI:58937"/>
    </cofactor>
</comment>
<dbReference type="GO" id="GO:0006098">
    <property type="term" value="P:pentose-phosphate shunt"/>
    <property type="evidence" value="ECO:0007669"/>
    <property type="project" value="TreeGrafter"/>
</dbReference>
<dbReference type="SUPFAM" id="SSF52518">
    <property type="entry name" value="Thiamin diphosphate-binding fold (THDP-binding)"/>
    <property type="match status" value="2"/>
</dbReference>
<dbReference type="Pfam" id="PF00456">
    <property type="entry name" value="Transketolase_N"/>
    <property type="match status" value="1"/>
</dbReference>
<dbReference type="EMBL" id="RCHU01000024">
    <property type="protein sequence ID" value="TKS17812.1"/>
    <property type="molecule type" value="Genomic_DNA"/>
</dbReference>
<dbReference type="InterPro" id="IPR029061">
    <property type="entry name" value="THDP-binding"/>
</dbReference>
<dbReference type="InterPro" id="IPR005475">
    <property type="entry name" value="Transketolase-like_Pyr-bd"/>
</dbReference>
<reference evidence="5" key="1">
    <citation type="submission" date="2018-10" db="EMBL/GenBank/DDBJ databases">
        <title>Population genomic analysis revealed the cold adaptation of white poplar.</title>
        <authorList>
            <person name="Liu Y.-J."/>
        </authorList>
    </citation>
    <scope>NUCLEOTIDE SEQUENCE [LARGE SCALE GENOMIC DNA]</scope>
    <source>
        <strain evidence="5">PAL-ZL1</strain>
    </source>
</reference>
<dbReference type="PANTHER" id="PTHR43522">
    <property type="entry name" value="TRANSKETOLASE"/>
    <property type="match status" value="1"/>
</dbReference>
<evidence type="ECO:0000259" key="4">
    <source>
        <dbReference type="Pfam" id="PF02779"/>
    </source>
</evidence>
<accession>A0A4U5R237</accession>
<dbReference type="PANTHER" id="PTHR43522:SF5">
    <property type="entry name" value="TRANSKETOLASE"/>
    <property type="match status" value="1"/>
</dbReference>
<dbReference type="Pfam" id="PF02779">
    <property type="entry name" value="Transket_pyr"/>
    <property type="match status" value="1"/>
</dbReference>
<organism evidence="5">
    <name type="scientific">Populus alba</name>
    <name type="common">White poplar</name>
    <dbReference type="NCBI Taxonomy" id="43335"/>
    <lineage>
        <taxon>Eukaryota</taxon>
        <taxon>Viridiplantae</taxon>
        <taxon>Streptophyta</taxon>
        <taxon>Embryophyta</taxon>
        <taxon>Tracheophyta</taxon>
        <taxon>Spermatophyta</taxon>
        <taxon>Magnoliopsida</taxon>
        <taxon>eudicotyledons</taxon>
        <taxon>Gunneridae</taxon>
        <taxon>Pentapetalae</taxon>
        <taxon>rosids</taxon>
        <taxon>fabids</taxon>
        <taxon>Malpighiales</taxon>
        <taxon>Salicaceae</taxon>
        <taxon>Saliceae</taxon>
        <taxon>Populus</taxon>
    </lineage>
</organism>
<evidence type="ECO:0000256" key="1">
    <source>
        <dbReference type="ARBA" id="ARBA00001941"/>
    </source>
</evidence>
<sequence length="208" mass="22862">MISDDDHNTIDEPTSLGFSEDVSAGFKALGWITITADNTHGDMDPFKNLLLSAFGETEKPPFIRCKYPEEDAEFEVVLSGGLLPNWESCLSKWSVSDPVDATRGYSEKCLNQLVKVLPGLIGESADLASSDKVYLQGSGEFQLNSFYGRNIRYGLREHAMAAISNGIALHKSGPIPFASTFLMFSDYMKKSTRLSALIHAGVNIYYDS</sequence>
<comment type="cofactor">
    <cofactor evidence="1">
        <name>Co(2+)</name>
        <dbReference type="ChEBI" id="CHEBI:48828"/>
    </cofactor>
</comment>
<dbReference type="STRING" id="43335.A0A4U5R237"/>
<gene>
    <name evidence="5" type="ORF">D5086_0000011830</name>
</gene>
<feature type="domain" description="Transketolase N-terminal" evidence="3">
    <location>
        <begin position="3"/>
        <end position="66"/>
    </location>
</feature>
<dbReference type="GO" id="GO:0004802">
    <property type="term" value="F:transketolase activity"/>
    <property type="evidence" value="ECO:0007669"/>
    <property type="project" value="TreeGrafter"/>
</dbReference>
<proteinExistence type="predicted"/>
<protein>
    <submittedName>
        <fullName evidence="5">Uncharacterized protein</fullName>
    </submittedName>
</protein>
<evidence type="ECO:0000259" key="3">
    <source>
        <dbReference type="Pfam" id="PF00456"/>
    </source>
</evidence>
<dbReference type="GO" id="GO:0005829">
    <property type="term" value="C:cytosol"/>
    <property type="evidence" value="ECO:0007669"/>
    <property type="project" value="TreeGrafter"/>
</dbReference>
<dbReference type="InterPro" id="IPR005474">
    <property type="entry name" value="Transketolase_N"/>
</dbReference>